<gene>
    <name evidence="2" type="ORF">PIB30_065988</name>
</gene>
<protein>
    <submittedName>
        <fullName evidence="2">Uncharacterized protein</fullName>
    </submittedName>
</protein>
<feature type="region of interest" description="Disordered" evidence="1">
    <location>
        <begin position="45"/>
        <end position="73"/>
    </location>
</feature>
<evidence type="ECO:0000256" key="1">
    <source>
        <dbReference type="SAM" id="MobiDB-lite"/>
    </source>
</evidence>
<dbReference type="Proteomes" id="UP001341840">
    <property type="component" value="Unassembled WGS sequence"/>
</dbReference>
<accession>A0ABU6QM23</accession>
<reference evidence="2 3" key="1">
    <citation type="journal article" date="2023" name="Plants (Basel)">
        <title>Bridging the Gap: Combining Genomics and Transcriptomics Approaches to Understand Stylosanthes scabra, an Orphan Legume from the Brazilian Caatinga.</title>
        <authorList>
            <person name="Ferreira-Neto J.R.C."/>
            <person name="da Silva M.D."/>
            <person name="Binneck E."/>
            <person name="de Melo N.F."/>
            <person name="da Silva R.H."/>
            <person name="de Melo A.L.T.M."/>
            <person name="Pandolfi V."/>
            <person name="Bustamante F.O."/>
            <person name="Brasileiro-Vidal A.C."/>
            <person name="Benko-Iseppon A.M."/>
        </authorList>
    </citation>
    <scope>NUCLEOTIDE SEQUENCE [LARGE SCALE GENOMIC DNA]</scope>
    <source>
        <tissue evidence="2">Leaves</tissue>
    </source>
</reference>
<sequence>MEQGLLSVANFSLHIASIKISTIQNEEPDEANVLSKFQDDPTVNKARSIQANDVEDKLPAEDKAREESYAQSSEDVKNNIMDFKKKAWIEESDNMVEAERGLQVRQENSN</sequence>
<comment type="caution">
    <text evidence="2">The sequence shown here is derived from an EMBL/GenBank/DDBJ whole genome shotgun (WGS) entry which is preliminary data.</text>
</comment>
<name>A0ABU6QM23_9FABA</name>
<evidence type="ECO:0000313" key="3">
    <source>
        <dbReference type="Proteomes" id="UP001341840"/>
    </source>
</evidence>
<proteinExistence type="predicted"/>
<evidence type="ECO:0000313" key="2">
    <source>
        <dbReference type="EMBL" id="MED6112897.1"/>
    </source>
</evidence>
<organism evidence="2 3">
    <name type="scientific">Stylosanthes scabra</name>
    <dbReference type="NCBI Taxonomy" id="79078"/>
    <lineage>
        <taxon>Eukaryota</taxon>
        <taxon>Viridiplantae</taxon>
        <taxon>Streptophyta</taxon>
        <taxon>Embryophyta</taxon>
        <taxon>Tracheophyta</taxon>
        <taxon>Spermatophyta</taxon>
        <taxon>Magnoliopsida</taxon>
        <taxon>eudicotyledons</taxon>
        <taxon>Gunneridae</taxon>
        <taxon>Pentapetalae</taxon>
        <taxon>rosids</taxon>
        <taxon>fabids</taxon>
        <taxon>Fabales</taxon>
        <taxon>Fabaceae</taxon>
        <taxon>Papilionoideae</taxon>
        <taxon>50 kb inversion clade</taxon>
        <taxon>dalbergioids sensu lato</taxon>
        <taxon>Dalbergieae</taxon>
        <taxon>Pterocarpus clade</taxon>
        <taxon>Stylosanthes</taxon>
    </lineage>
</organism>
<keyword evidence="3" id="KW-1185">Reference proteome</keyword>
<feature type="compositionally biased region" description="Basic and acidic residues" evidence="1">
    <location>
        <begin position="54"/>
        <end position="73"/>
    </location>
</feature>
<dbReference type="EMBL" id="JASCZI010000666">
    <property type="protein sequence ID" value="MED6112897.1"/>
    <property type="molecule type" value="Genomic_DNA"/>
</dbReference>